<proteinExistence type="predicted"/>
<dbReference type="RefSeq" id="WP_074834401.1">
    <property type="nucleotide sequence ID" value="NZ_FOAT01000012.1"/>
</dbReference>
<dbReference type="EMBL" id="FOAT01000012">
    <property type="protein sequence ID" value="SEL13878.1"/>
    <property type="molecule type" value="Genomic_DNA"/>
</dbReference>
<protein>
    <submittedName>
        <fullName evidence="1">Uncharacterized protein</fullName>
    </submittedName>
</protein>
<name>A0A1H7MSU8_RUMAL</name>
<sequence length="95" mass="11245">MRTLNIQRYECEVCKTMYATAEEAENCEKSHTTCDCEKGFKYYRLGYLEPGYDSYVSSSINWEEKEIQLIYNYHGSVSVHDRRPIKYCPFCGKEL</sequence>
<evidence type="ECO:0000313" key="1">
    <source>
        <dbReference type="EMBL" id="SEL13878.1"/>
    </source>
</evidence>
<reference evidence="1 2" key="1">
    <citation type="submission" date="2016-10" db="EMBL/GenBank/DDBJ databases">
        <authorList>
            <person name="de Groot N.N."/>
        </authorList>
    </citation>
    <scope>NUCLEOTIDE SEQUENCE [LARGE SCALE GENOMIC DNA]</scope>
    <source>
        <strain evidence="1 2">KH2T6</strain>
    </source>
</reference>
<evidence type="ECO:0000313" key="2">
    <source>
        <dbReference type="Proteomes" id="UP000186015"/>
    </source>
</evidence>
<accession>A0A1H7MSU8</accession>
<organism evidence="1 2">
    <name type="scientific">Ruminococcus albus</name>
    <dbReference type="NCBI Taxonomy" id="1264"/>
    <lineage>
        <taxon>Bacteria</taxon>
        <taxon>Bacillati</taxon>
        <taxon>Bacillota</taxon>
        <taxon>Clostridia</taxon>
        <taxon>Eubacteriales</taxon>
        <taxon>Oscillospiraceae</taxon>
        <taxon>Ruminococcus</taxon>
    </lineage>
</organism>
<dbReference type="Proteomes" id="UP000186015">
    <property type="component" value="Unassembled WGS sequence"/>
</dbReference>
<gene>
    <name evidence="1" type="ORF">SAMN05216469_112117</name>
</gene>
<dbReference type="AlphaFoldDB" id="A0A1H7MSU8"/>